<dbReference type="InterPro" id="IPR029068">
    <property type="entry name" value="Glyas_Bleomycin-R_OHBP_Dase"/>
</dbReference>
<organism evidence="1 2">
    <name type="scientific">Haloactinospora alba</name>
    <dbReference type="NCBI Taxonomy" id="405555"/>
    <lineage>
        <taxon>Bacteria</taxon>
        <taxon>Bacillati</taxon>
        <taxon>Actinomycetota</taxon>
        <taxon>Actinomycetes</taxon>
        <taxon>Streptosporangiales</taxon>
        <taxon>Nocardiopsidaceae</taxon>
        <taxon>Haloactinospora</taxon>
    </lineage>
</organism>
<dbReference type="GO" id="GO:0016829">
    <property type="term" value="F:lyase activity"/>
    <property type="evidence" value="ECO:0007669"/>
    <property type="project" value="UniProtKB-KW"/>
</dbReference>
<accession>A0A543NKL7</accession>
<comment type="caution">
    <text evidence="1">The sequence shown here is derived from an EMBL/GenBank/DDBJ whole genome shotgun (WGS) entry which is preliminary data.</text>
</comment>
<sequence>MRRARRTSMSGMGRNEANERVWRRAADSSELTEPRVLVRVFVDAGDLEETVRYYERLQETTADMRFPFPEMGLRLAAVGSFLVIAGSARDLRPFRTTSATLLVADIRPYYERLVAEGAEILFGPREVPTGRAFNARHPDGTVLEYVHHRPDSHGR</sequence>
<reference evidence="1 2" key="1">
    <citation type="submission" date="2019-06" db="EMBL/GenBank/DDBJ databases">
        <title>Sequencing the genomes of 1000 actinobacteria strains.</title>
        <authorList>
            <person name="Klenk H.-P."/>
        </authorList>
    </citation>
    <scope>NUCLEOTIDE SEQUENCE [LARGE SCALE GENOMIC DNA]</scope>
    <source>
        <strain evidence="1 2">DSM 45015</strain>
    </source>
</reference>
<name>A0A543NKL7_9ACTN</name>
<dbReference type="Gene3D" id="3.10.180.10">
    <property type="entry name" value="2,3-Dihydroxybiphenyl 1,2-Dioxygenase, domain 1"/>
    <property type="match status" value="1"/>
</dbReference>
<evidence type="ECO:0000313" key="2">
    <source>
        <dbReference type="Proteomes" id="UP000317422"/>
    </source>
</evidence>
<dbReference type="AlphaFoldDB" id="A0A543NKL7"/>
<dbReference type="EMBL" id="VFQC01000001">
    <property type="protein sequence ID" value="TQN32340.1"/>
    <property type="molecule type" value="Genomic_DNA"/>
</dbReference>
<protein>
    <submittedName>
        <fullName evidence="1">Putative enzyme related to lactoylglutathione lyase</fullName>
    </submittedName>
</protein>
<evidence type="ECO:0000313" key="1">
    <source>
        <dbReference type="EMBL" id="TQN32340.1"/>
    </source>
</evidence>
<dbReference type="SUPFAM" id="SSF54593">
    <property type="entry name" value="Glyoxalase/Bleomycin resistance protein/Dihydroxybiphenyl dioxygenase"/>
    <property type="match status" value="1"/>
</dbReference>
<gene>
    <name evidence="1" type="ORF">FHX37_2293</name>
</gene>
<dbReference type="Proteomes" id="UP000317422">
    <property type="component" value="Unassembled WGS sequence"/>
</dbReference>
<keyword evidence="2" id="KW-1185">Reference proteome</keyword>
<proteinExistence type="predicted"/>
<keyword evidence="1" id="KW-0456">Lyase</keyword>